<evidence type="ECO:0000313" key="2">
    <source>
        <dbReference type="Proteomes" id="UP001497680"/>
    </source>
</evidence>
<name>A0ACC0CJW3_9PEZI</name>
<sequence>MKKSIVKKASFIRVYFLVVHILLLVLIAVIWIYHQDIMSIAREEERSWSPVQKFVEYEVREAGYFRLTGDEELAGPPTHEQDRAWDNLIRPAYFNASLEELDKAGETLENLTELTSGGYLSSIGVYHELHCLRQLRLYLFKERYYPNLTEYQEETFHSHLDHCLEALRETIMCNGNTAMLSFFWESPHALQPIPRSNGKSVCVRWNSVERWGYSRMIATNPDYKRPESN</sequence>
<protein>
    <submittedName>
        <fullName evidence="1">Uncharacterized protein</fullName>
    </submittedName>
</protein>
<organism evidence="1 2">
    <name type="scientific">Hypoxylon rubiginosum</name>
    <dbReference type="NCBI Taxonomy" id="110542"/>
    <lineage>
        <taxon>Eukaryota</taxon>
        <taxon>Fungi</taxon>
        <taxon>Dikarya</taxon>
        <taxon>Ascomycota</taxon>
        <taxon>Pezizomycotina</taxon>
        <taxon>Sordariomycetes</taxon>
        <taxon>Xylariomycetidae</taxon>
        <taxon>Xylariales</taxon>
        <taxon>Hypoxylaceae</taxon>
        <taxon>Hypoxylon</taxon>
    </lineage>
</organism>
<reference evidence="1 2" key="1">
    <citation type="journal article" date="2022" name="New Phytol.">
        <title>Ecological generalism drives hyperdiversity of secondary metabolite gene clusters in xylarialean endophytes.</title>
        <authorList>
            <person name="Franco M.E.E."/>
            <person name="Wisecaver J.H."/>
            <person name="Arnold A.E."/>
            <person name="Ju Y.M."/>
            <person name="Slot J.C."/>
            <person name="Ahrendt S."/>
            <person name="Moore L.P."/>
            <person name="Eastman K.E."/>
            <person name="Scott K."/>
            <person name="Konkel Z."/>
            <person name="Mondo S.J."/>
            <person name="Kuo A."/>
            <person name="Hayes R.D."/>
            <person name="Haridas S."/>
            <person name="Andreopoulos B."/>
            <person name="Riley R."/>
            <person name="LaButti K."/>
            <person name="Pangilinan J."/>
            <person name="Lipzen A."/>
            <person name="Amirebrahimi M."/>
            <person name="Yan J."/>
            <person name="Adam C."/>
            <person name="Keymanesh K."/>
            <person name="Ng V."/>
            <person name="Louie K."/>
            <person name="Northen T."/>
            <person name="Drula E."/>
            <person name="Henrissat B."/>
            <person name="Hsieh H.M."/>
            <person name="Youens-Clark K."/>
            <person name="Lutzoni F."/>
            <person name="Miadlikowska J."/>
            <person name="Eastwood D.C."/>
            <person name="Hamelin R.C."/>
            <person name="Grigoriev I.V."/>
            <person name="U'Ren J.M."/>
        </authorList>
    </citation>
    <scope>NUCLEOTIDE SEQUENCE [LARGE SCALE GENOMIC DNA]</scope>
    <source>
        <strain evidence="1 2">ER1909</strain>
    </source>
</reference>
<proteinExistence type="predicted"/>
<keyword evidence="2" id="KW-1185">Reference proteome</keyword>
<gene>
    <name evidence="1" type="ORF">F4821DRAFT_273635</name>
</gene>
<evidence type="ECO:0000313" key="1">
    <source>
        <dbReference type="EMBL" id="KAI6080728.1"/>
    </source>
</evidence>
<dbReference type="Proteomes" id="UP001497680">
    <property type="component" value="Unassembled WGS sequence"/>
</dbReference>
<accession>A0ACC0CJW3</accession>
<dbReference type="EMBL" id="MU394425">
    <property type="protein sequence ID" value="KAI6080728.1"/>
    <property type="molecule type" value="Genomic_DNA"/>
</dbReference>
<comment type="caution">
    <text evidence="1">The sequence shown here is derived from an EMBL/GenBank/DDBJ whole genome shotgun (WGS) entry which is preliminary data.</text>
</comment>